<accession>A0AAI9SZA1</accession>
<dbReference type="EMBL" id="JAHUZD010000028">
    <property type="protein sequence ID" value="KAI3405555.2"/>
    <property type="molecule type" value="Genomic_DNA"/>
</dbReference>
<evidence type="ECO:0000256" key="1">
    <source>
        <dbReference type="SAM" id="MobiDB-lite"/>
    </source>
</evidence>
<proteinExistence type="predicted"/>
<dbReference type="AlphaFoldDB" id="A0AAI9SZA1"/>
<feature type="compositionally biased region" description="Polar residues" evidence="1">
    <location>
        <begin position="718"/>
        <end position="790"/>
    </location>
</feature>
<sequence>MWPHKRGLGTRLSYGVDGNVISCLNEGDGFQMSNLELESVFPRHREFADTFTVDKKTIKVLTSTNSVDEQIVRFGNSLDSILSKEYIPNRIASSFKVETRAITSSMAYDPNCGDLFKLFKVCSNSNSNSNSNNENKSVKSSNALAYVYGESRSVMCVSLISQENESKSIQLIDPFQVDFLERIQQIEVSASKIITSKVVLLVRTDTNVTIITCKLSDCSTRLKVKIVKKINFEESARTGSIFAHGCFCQQNYRKLALVDVNGRLTTWQLSKGLTKVRKLNSNEMDLNLSSCDADEFSNWINICWPCDNDTILLLTRTKISKLYLRGDVTMTSPKLLITSNTWSRIRHFCTQENEAFLLTSKEFIWLNFEKNNLQRVLSWKHFLNENDPSLKFDVLHREDYYLIYIYSQVSPLIITLTFGYKDGRPCSLRDPYLINEFVDSTKQLATMWNDEKKETILLLHSTPNLLLKTCFLTRGTKEAHDSEITRHAFVREPEHLHLSFRGRRRMQNIHHKISISNQDHASEEQSIESIHKYALELNKKFNQIHKSTDMDNSCGYFSLYYLDECIPLGLSDIHDLDDMISDLHSSSITNNVQIKNLVYNSLIRPLQSKNASTPPENHIISLFHLLETNYSHSSSKVSITNTAIVLGLSLIKCLRNSANFEDRFKVAKAQSSSSVQQLLDSWDDYSNSNSNTPIDATGVVKRHKSKMRTKEPTLYLGASSQTLNPGSQKQKTSNITNSQASQLNPSQSHIGFPSSSNTTALSFSQQLESGNRTTSSMLRESQGNSQSGSQLKRKKKKRSGF</sequence>
<dbReference type="GO" id="GO:0001163">
    <property type="term" value="F:RNA polymerase I transcription regulatory region sequence-specific DNA binding"/>
    <property type="evidence" value="ECO:0007669"/>
    <property type="project" value="TreeGrafter"/>
</dbReference>
<evidence type="ECO:0000259" key="2">
    <source>
        <dbReference type="Pfam" id="PF10214"/>
    </source>
</evidence>
<dbReference type="InterPro" id="IPR019350">
    <property type="entry name" value="RNA_pol_I-sp_TIF_RRN6-like"/>
</dbReference>
<gene>
    <name evidence="3" type="ORF">KGF56_001573</name>
</gene>
<dbReference type="Proteomes" id="UP001202479">
    <property type="component" value="Unassembled WGS sequence"/>
</dbReference>
<feature type="domain" description="RRN6 beta-propeller" evidence="2">
    <location>
        <begin position="109"/>
        <end position="433"/>
    </location>
</feature>
<dbReference type="RefSeq" id="XP_049181300.1">
    <property type="nucleotide sequence ID" value="XM_049322710.1"/>
</dbReference>
<name>A0AAI9SZA1_9ASCO</name>
<reference evidence="3" key="1">
    <citation type="journal article" date="2022" name="DNA Res.">
        <title>Genome analysis of five recently described species of the CUG-Ser clade uncovers Candida theae as a new hybrid lineage with pathogenic potential in the Candida parapsilosis species complex.</title>
        <authorList>
            <person name="Mixao V."/>
            <person name="Del Olmo V."/>
            <person name="Hegedusova E."/>
            <person name="Saus E."/>
            <person name="Pryszcz L."/>
            <person name="Cillingova A."/>
            <person name="Nosek J."/>
            <person name="Gabaldon T."/>
        </authorList>
    </citation>
    <scope>NUCLEOTIDE SEQUENCE</scope>
    <source>
        <strain evidence="3">CBS 10844</strain>
    </source>
</reference>
<feature type="compositionally biased region" description="Basic residues" evidence="1">
    <location>
        <begin position="791"/>
        <end position="801"/>
    </location>
</feature>
<dbReference type="PANTHER" id="PTHR28221">
    <property type="entry name" value="RNA POLYMERASE I-SPECIFIC TRANSCRIPTION INITIATION FACTOR RRN6"/>
    <property type="match status" value="1"/>
</dbReference>
<dbReference type="Pfam" id="PF10214">
    <property type="entry name" value="Rrn6_beta-prop"/>
    <property type="match status" value="1"/>
</dbReference>
<dbReference type="InterPro" id="IPR048535">
    <property type="entry name" value="RRN6_beta-prop"/>
</dbReference>
<dbReference type="PANTHER" id="PTHR28221:SF2">
    <property type="entry name" value="RNA POLYMERASE I-SPECIFIC TRANSCRIPTION INITIATION FACTOR RRN6"/>
    <property type="match status" value="1"/>
</dbReference>
<protein>
    <recommendedName>
        <fullName evidence="2">RRN6 beta-propeller domain-containing protein</fullName>
    </recommendedName>
</protein>
<evidence type="ECO:0000313" key="3">
    <source>
        <dbReference type="EMBL" id="KAI3405555.2"/>
    </source>
</evidence>
<dbReference type="GO" id="GO:0042790">
    <property type="term" value="P:nucleolar large rRNA transcription by RNA polymerase I"/>
    <property type="evidence" value="ECO:0007669"/>
    <property type="project" value="TreeGrafter"/>
</dbReference>
<comment type="caution">
    <text evidence="3">The sequence shown here is derived from an EMBL/GenBank/DDBJ whole genome shotgun (WGS) entry which is preliminary data.</text>
</comment>
<evidence type="ECO:0000313" key="4">
    <source>
        <dbReference type="Proteomes" id="UP001202479"/>
    </source>
</evidence>
<dbReference type="GO" id="GO:0070860">
    <property type="term" value="C:RNA polymerase I core factor complex"/>
    <property type="evidence" value="ECO:0007669"/>
    <property type="project" value="TreeGrafter"/>
</dbReference>
<dbReference type="GeneID" id="73379190"/>
<keyword evidence="4" id="KW-1185">Reference proteome</keyword>
<dbReference type="GO" id="GO:0001179">
    <property type="term" value="F:RNA polymerase I general transcription initiation factor binding"/>
    <property type="evidence" value="ECO:0007669"/>
    <property type="project" value="TreeGrafter"/>
</dbReference>
<feature type="region of interest" description="Disordered" evidence="1">
    <location>
        <begin position="686"/>
        <end position="801"/>
    </location>
</feature>
<organism evidence="3 4">
    <name type="scientific">Candida oxycetoniae</name>
    <dbReference type="NCBI Taxonomy" id="497107"/>
    <lineage>
        <taxon>Eukaryota</taxon>
        <taxon>Fungi</taxon>
        <taxon>Dikarya</taxon>
        <taxon>Ascomycota</taxon>
        <taxon>Saccharomycotina</taxon>
        <taxon>Pichiomycetes</taxon>
        <taxon>Debaryomycetaceae</taxon>
        <taxon>Candida/Lodderomyces clade</taxon>
        <taxon>Candida</taxon>
    </lineage>
</organism>